<evidence type="ECO:0000313" key="1">
    <source>
        <dbReference type="EMBL" id="KAJ1350940.1"/>
    </source>
</evidence>
<sequence>MLAVPKFLTLSSPRVLKRFESRGDSSDEDFTALHHCRQHDYEICTHVNNRTPMYSDMTGNVMIISPVNYTSISGTLMTTNIIMANWPRTIWQSVLYRAVQMLVFCPFGSNFFSASATNSGNWSPTMTCSGQTYSLTDIYCKITALINDKKMSVN</sequence>
<dbReference type="AlphaFoldDB" id="A0AAD5M2F3"/>
<protein>
    <submittedName>
        <fullName evidence="1">Uncharacterized protein</fullName>
    </submittedName>
</protein>
<proteinExistence type="predicted"/>
<gene>
    <name evidence="1" type="ORF">KIN20_006866</name>
</gene>
<accession>A0AAD5M2F3</accession>
<keyword evidence="2" id="KW-1185">Reference proteome</keyword>
<name>A0AAD5M2F3_PARTN</name>
<reference evidence="1" key="1">
    <citation type="submission" date="2021-06" db="EMBL/GenBank/DDBJ databases">
        <title>Parelaphostrongylus tenuis whole genome reference sequence.</title>
        <authorList>
            <person name="Garwood T.J."/>
            <person name="Larsen P.A."/>
            <person name="Fountain-Jones N.M."/>
            <person name="Garbe J.R."/>
            <person name="Macchietto M.G."/>
            <person name="Kania S.A."/>
            <person name="Gerhold R.W."/>
            <person name="Richards J.E."/>
            <person name="Wolf T.M."/>
        </authorList>
    </citation>
    <scope>NUCLEOTIDE SEQUENCE</scope>
    <source>
        <strain evidence="1">MNPRO001-30</strain>
        <tissue evidence="1">Meninges</tissue>
    </source>
</reference>
<dbReference type="Proteomes" id="UP001196413">
    <property type="component" value="Unassembled WGS sequence"/>
</dbReference>
<organism evidence="1 2">
    <name type="scientific">Parelaphostrongylus tenuis</name>
    <name type="common">Meningeal worm</name>
    <dbReference type="NCBI Taxonomy" id="148309"/>
    <lineage>
        <taxon>Eukaryota</taxon>
        <taxon>Metazoa</taxon>
        <taxon>Ecdysozoa</taxon>
        <taxon>Nematoda</taxon>
        <taxon>Chromadorea</taxon>
        <taxon>Rhabditida</taxon>
        <taxon>Rhabditina</taxon>
        <taxon>Rhabditomorpha</taxon>
        <taxon>Strongyloidea</taxon>
        <taxon>Metastrongylidae</taxon>
        <taxon>Parelaphostrongylus</taxon>
    </lineage>
</organism>
<evidence type="ECO:0000313" key="2">
    <source>
        <dbReference type="Proteomes" id="UP001196413"/>
    </source>
</evidence>
<comment type="caution">
    <text evidence="1">The sequence shown here is derived from an EMBL/GenBank/DDBJ whole genome shotgun (WGS) entry which is preliminary data.</text>
</comment>
<dbReference type="EMBL" id="JAHQIW010000970">
    <property type="protein sequence ID" value="KAJ1350940.1"/>
    <property type="molecule type" value="Genomic_DNA"/>
</dbReference>